<evidence type="ECO:0000256" key="1">
    <source>
        <dbReference type="ARBA" id="ARBA00004651"/>
    </source>
</evidence>
<keyword evidence="11" id="KW-0449">Lipoprotein</keyword>
<keyword evidence="5 8" id="KW-0812">Transmembrane</keyword>
<dbReference type="RefSeq" id="WP_019439713.1">
    <property type="nucleotide sequence ID" value="NZ_ALOE01000004.1"/>
</dbReference>
<evidence type="ECO:0000313" key="11">
    <source>
        <dbReference type="EMBL" id="QFI37449.1"/>
    </source>
</evidence>
<dbReference type="InterPro" id="IPR003838">
    <property type="entry name" value="ABC3_permease_C"/>
</dbReference>
<dbReference type="Pfam" id="PF12704">
    <property type="entry name" value="MacB_PCD"/>
    <property type="match status" value="1"/>
</dbReference>
<organism evidence="11 12">
    <name type="scientific">Moritella marina ATCC 15381</name>
    <dbReference type="NCBI Taxonomy" id="1202962"/>
    <lineage>
        <taxon>Bacteria</taxon>
        <taxon>Pseudomonadati</taxon>
        <taxon>Pseudomonadota</taxon>
        <taxon>Gammaproteobacteria</taxon>
        <taxon>Alteromonadales</taxon>
        <taxon>Moritellaceae</taxon>
        <taxon>Moritella</taxon>
    </lineage>
</organism>
<dbReference type="GO" id="GO:0098797">
    <property type="term" value="C:plasma membrane protein complex"/>
    <property type="evidence" value="ECO:0007669"/>
    <property type="project" value="TreeGrafter"/>
</dbReference>
<sequence>MYYPLSLFIGLRYTRSKRNNRFVSFITLFSTAGITIGVLALITVLSVMNGFEQDLKNRILGAVPHVIVTPKADVNDVDTSLLALTNDPLVAAVTPFLQADAMVQSKSQIQGAQLQGIDPSSYPQWDVIRQNMIIGDISLLKPGKYNIIIGRSMATSLNAKLGDKIRLISTKGSVFTPMGRVPSQRKFTVVGIYTVGSDVEATQVLVNIIDAGKLVRLSASAPMQHRVFVNDPFSVNALASREYFINSFDSLDWQTARGELFQAVRMEKNMIGLLLFLIITVAVFNILSSLVMLVTEKETDVAIMKTLGMNRPTIVQIFVIQGAWTGVLGAIAGGLLGILLAANLNEFMSLIGLNLLAQASGGARLLPVLFDWSQIAAIIFGAIALSLLATLYPAFRAANVKPAEALRYE</sequence>
<keyword evidence="7 8" id="KW-0472">Membrane</keyword>
<dbReference type="OrthoDB" id="9808461at2"/>
<feature type="domain" description="MacB-like periplasmic core" evidence="10">
    <location>
        <begin position="27"/>
        <end position="207"/>
    </location>
</feature>
<feature type="transmembrane region" description="Helical" evidence="8">
    <location>
        <begin position="271"/>
        <end position="294"/>
    </location>
</feature>
<dbReference type="PANTHER" id="PTHR30489">
    <property type="entry name" value="LIPOPROTEIN-RELEASING SYSTEM TRANSMEMBRANE PROTEIN LOLE"/>
    <property type="match status" value="1"/>
</dbReference>
<dbReference type="Pfam" id="PF02687">
    <property type="entry name" value="FtsX"/>
    <property type="match status" value="1"/>
</dbReference>
<evidence type="ECO:0000259" key="10">
    <source>
        <dbReference type="Pfam" id="PF12704"/>
    </source>
</evidence>
<comment type="subcellular location">
    <subcellularLocation>
        <location evidence="1">Cell membrane</location>
        <topology evidence="1">Multi-pass membrane protein</topology>
    </subcellularLocation>
</comment>
<dbReference type="GO" id="GO:0044874">
    <property type="term" value="P:lipoprotein localization to outer membrane"/>
    <property type="evidence" value="ECO:0007669"/>
    <property type="project" value="TreeGrafter"/>
</dbReference>
<keyword evidence="12" id="KW-1185">Reference proteome</keyword>
<keyword evidence="3" id="KW-0813">Transport</keyword>
<dbReference type="PANTHER" id="PTHR30489:SF8">
    <property type="entry name" value="LIPOPROTEIN-RELEASING SYSTEM TRANSMEMBRANE PROTEIN LOLC"/>
    <property type="match status" value="1"/>
</dbReference>
<evidence type="ECO:0000256" key="5">
    <source>
        <dbReference type="ARBA" id="ARBA00022692"/>
    </source>
</evidence>
<name>A0A5J6WH84_MORMI</name>
<dbReference type="AlphaFoldDB" id="A0A5J6WH84"/>
<evidence type="ECO:0000313" key="12">
    <source>
        <dbReference type="Proteomes" id="UP000327424"/>
    </source>
</evidence>
<evidence type="ECO:0000256" key="6">
    <source>
        <dbReference type="ARBA" id="ARBA00022989"/>
    </source>
</evidence>
<accession>A0A5J6WH84</accession>
<dbReference type="KEGG" id="mmaa:FR932_06185"/>
<evidence type="ECO:0000256" key="2">
    <source>
        <dbReference type="ARBA" id="ARBA00005236"/>
    </source>
</evidence>
<dbReference type="InterPro" id="IPR025857">
    <property type="entry name" value="MacB_PCD"/>
</dbReference>
<protein>
    <submittedName>
        <fullName evidence="11">Lipoprotein-releasing ABC transporter permease subunit</fullName>
    </submittedName>
</protein>
<feature type="transmembrane region" description="Helical" evidence="8">
    <location>
        <begin position="372"/>
        <end position="392"/>
    </location>
</feature>
<keyword evidence="4" id="KW-1003">Cell membrane</keyword>
<evidence type="ECO:0000256" key="8">
    <source>
        <dbReference type="SAM" id="Phobius"/>
    </source>
</evidence>
<feature type="domain" description="ABC3 transporter permease C-terminal" evidence="9">
    <location>
        <begin position="273"/>
        <end position="402"/>
    </location>
</feature>
<proteinExistence type="inferred from homology"/>
<evidence type="ECO:0000259" key="9">
    <source>
        <dbReference type="Pfam" id="PF02687"/>
    </source>
</evidence>
<feature type="transmembrane region" description="Helical" evidence="8">
    <location>
        <begin position="22"/>
        <end position="48"/>
    </location>
</feature>
<dbReference type="NCBIfam" id="TIGR02212">
    <property type="entry name" value="lolCE"/>
    <property type="match status" value="1"/>
</dbReference>
<dbReference type="InterPro" id="IPR051447">
    <property type="entry name" value="Lipoprotein-release_system"/>
</dbReference>
<evidence type="ECO:0000256" key="3">
    <source>
        <dbReference type="ARBA" id="ARBA00022448"/>
    </source>
</evidence>
<keyword evidence="6 8" id="KW-1133">Transmembrane helix</keyword>
<dbReference type="Proteomes" id="UP000327424">
    <property type="component" value="Chromosome"/>
</dbReference>
<evidence type="ECO:0000256" key="7">
    <source>
        <dbReference type="ARBA" id="ARBA00023136"/>
    </source>
</evidence>
<reference evidence="11 12" key="1">
    <citation type="submission" date="2019-09" db="EMBL/GenBank/DDBJ databases">
        <title>Hybrid Assembly of the complete Genome of the Deep-Sea Bacterium Moritella marina from long Nanopore and Illumina reads.</title>
        <authorList>
            <person name="Magin S."/>
            <person name="Georgoulis A."/>
            <person name="Papadimitriou K."/>
            <person name="Iliakis G."/>
            <person name="Vorgias C.E."/>
        </authorList>
    </citation>
    <scope>NUCLEOTIDE SEQUENCE [LARGE SCALE GENOMIC DNA]</scope>
    <source>
        <strain evidence="11 12">MP-1</strain>
    </source>
</reference>
<dbReference type="GO" id="GO:0042953">
    <property type="term" value="P:lipoprotein transport"/>
    <property type="evidence" value="ECO:0007669"/>
    <property type="project" value="InterPro"/>
</dbReference>
<dbReference type="EMBL" id="CP044399">
    <property type="protein sequence ID" value="QFI37449.1"/>
    <property type="molecule type" value="Genomic_DNA"/>
</dbReference>
<dbReference type="InterPro" id="IPR011925">
    <property type="entry name" value="LolCE_TM"/>
</dbReference>
<evidence type="ECO:0000256" key="4">
    <source>
        <dbReference type="ARBA" id="ARBA00022475"/>
    </source>
</evidence>
<gene>
    <name evidence="11" type="ORF">FR932_06185</name>
</gene>
<comment type="similarity">
    <text evidence="2">Belongs to the ABC-4 integral membrane protein family. LolC/E subfamily.</text>
</comment>
<feature type="transmembrane region" description="Helical" evidence="8">
    <location>
        <begin position="314"/>
        <end position="340"/>
    </location>
</feature>